<keyword evidence="5" id="KW-0349">Heme</keyword>
<evidence type="ECO:0000313" key="16">
    <source>
        <dbReference type="Proteomes" id="UP000255207"/>
    </source>
</evidence>
<evidence type="ECO:0000256" key="9">
    <source>
        <dbReference type="ARBA" id="ARBA00022989"/>
    </source>
</evidence>
<dbReference type="InterPro" id="IPR016174">
    <property type="entry name" value="Di-haem_cyt_TM"/>
</dbReference>
<evidence type="ECO:0000256" key="13">
    <source>
        <dbReference type="SAM" id="Phobius"/>
    </source>
</evidence>
<dbReference type="GO" id="GO:0046872">
    <property type="term" value="F:metal ion binding"/>
    <property type="evidence" value="ECO:0007669"/>
    <property type="project" value="UniProtKB-KW"/>
</dbReference>
<evidence type="ECO:0000256" key="8">
    <source>
        <dbReference type="ARBA" id="ARBA00022982"/>
    </source>
</evidence>
<dbReference type="InterPro" id="IPR011577">
    <property type="entry name" value="Cyt_b561_bac/Ni-Hgenase"/>
</dbReference>
<dbReference type="Proteomes" id="UP000255207">
    <property type="component" value="Unassembled WGS sequence"/>
</dbReference>
<dbReference type="RefSeq" id="WP_114829401.1">
    <property type="nucleotide sequence ID" value="NZ_QQTO01000021.1"/>
</dbReference>
<dbReference type="PANTHER" id="PTHR30529">
    <property type="entry name" value="CYTOCHROME B561"/>
    <property type="match status" value="1"/>
</dbReference>
<dbReference type="OrthoDB" id="1247465at2"/>
<feature type="transmembrane region" description="Helical" evidence="13">
    <location>
        <begin position="100"/>
        <end position="123"/>
    </location>
</feature>
<dbReference type="PANTHER" id="PTHR30529:SF1">
    <property type="entry name" value="CYTOCHROME B561 HOMOLOG 2"/>
    <property type="match status" value="1"/>
</dbReference>
<keyword evidence="8" id="KW-0249">Electron transport</keyword>
<feature type="transmembrane region" description="Helical" evidence="13">
    <location>
        <begin position="21"/>
        <end position="42"/>
    </location>
</feature>
<comment type="subcellular location">
    <subcellularLocation>
        <location evidence="2">Cell membrane</location>
        <topology evidence="2">Multi-pass membrane protein</topology>
    </subcellularLocation>
</comment>
<dbReference type="EMBL" id="QQTP01000005">
    <property type="protein sequence ID" value="RDJ25354.1"/>
    <property type="molecule type" value="Genomic_DNA"/>
</dbReference>
<dbReference type="Gene3D" id="1.20.950.20">
    <property type="entry name" value="Transmembrane di-heme cytochromes, Chain C"/>
    <property type="match status" value="1"/>
</dbReference>
<dbReference type="GO" id="GO:0009055">
    <property type="term" value="F:electron transfer activity"/>
    <property type="evidence" value="ECO:0007669"/>
    <property type="project" value="InterPro"/>
</dbReference>
<evidence type="ECO:0000256" key="11">
    <source>
        <dbReference type="ARBA" id="ARBA00023136"/>
    </source>
</evidence>
<protein>
    <submittedName>
        <fullName evidence="15">Cytochrome b</fullName>
    </submittedName>
</protein>
<evidence type="ECO:0000256" key="1">
    <source>
        <dbReference type="ARBA" id="ARBA00001970"/>
    </source>
</evidence>
<keyword evidence="4" id="KW-1003">Cell membrane</keyword>
<dbReference type="SUPFAM" id="SSF81342">
    <property type="entry name" value="Transmembrane di-heme cytochromes"/>
    <property type="match status" value="1"/>
</dbReference>
<sequence length="189" mass="21115">MVQEQDPSATQPAYGGAARSFHWITVIAVFVMVPLGLTMSYRGNTLDLWDDLTNNLYSAHKLIGFLLLWLIVLRLSYRLIHGAPPDEPTLEWWQKAGSHLVHWSLYALLLIVPVLGWTGVSLYPALDIFGLVNLPALAAPNEDMAKRVLDIHGKLAIGMALLIGMHIAAVVYHALIRRDGVFRRMWPKG</sequence>
<evidence type="ECO:0000256" key="12">
    <source>
        <dbReference type="ARBA" id="ARBA00037975"/>
    </source>
</evidence>
<keyword evidence="10" id="KW-0408">Iron</keyword>
<keyword evidence="7" id="KW-0479">Metal-binding</keyword>
<keyword evidence="3" id="KW-0813">Transport</keyword>
<feature type="domain" description="Cytochrome b561 bacterial/Ni-hydrogenase" evidence="14">
    <location>
        <begin position="14"/>
        <end position="187"/>
    </location>
</feature>
<gene>
    <name evidence="15" type="ORF">DWE98_11510</name>
</gene>
<evidence type="ECO:0000256" key="7">
    <source>
        <dbReference type="ARBA" id="ARBA00022723"/>
    </source>
</evidence>
<comment type="caution">
    <text evidence="15">The sequence shown here is derived from an EMBL/GenBank/DDBJ whole genome shotgun (WGS) entry which is preliminary data.</text>
</comment>
<keyword evidence="16" id="KW-1185">Reference proteome</keyword>
<dbReference type="GO" id="GO:0020037">
    <property type="term" value="F:heme binding"/>
    <property type="evidence" value="ECO:0007669"/>
    <property type="project" value="TreeGrafter"/>
</dbReference>
<dbReference type="GO" id="GO:0022904">
    <property type="term" value="P:respiratory electron transport chain"/>
    <property type="evidence" value="ECO:0007669"/>
    <property type="project" value="InterPro"/>
</dbReference>
<comment type="cofactor">
    <cofactor evidence="1">
        <name>heme b</name>
        <dbReference type="ChEBI" id="CHEBI:60344"/>
    </cofactor>
</comment>
<keyword evidence="11 13" id="KW-0472">Membrane</keyword>
<evidence type="ECO:0000256" key="2">
    <source>
        <dbReference type="ARBA" id="ARBA00004651"/>
    </source>
</evidence>
<dbReference type="AlphaFoldDB" id="A0A370L6L1"/>
<feature type="transmembrane region" description="Helical" evidence="13">
    <location>
        <begin position="155"/>
        <end position="175"/>
    </location>
</feature>
<dbReference type="Pfam" id="PF01292">
    <property type="entry name" value="Ni_hydr_CYTB"/>
    <property type="match status" value="1"/>
</dbReference>
<evidence type="ECO:0000256" key="5">
    <source>
        <dbReference type="ARBA" id="ARBA00022617"/>
    </source>
</evidence>
<evidence type="ECO:0000256" key="3">
    <source>
        <dbReference type="ARBA" id="ARBA00022448"/>
    </source>
</evidence>
<evidence type="ECO:0000313" key="15">
    <source>
        <dbReference type="EMBL" id="RDJ25354.1"/>
    </source>
</evidence>
<comment type="similarity">
    <text evidence="12">Belongs to the cytochrome b561 family.</text>
</comment>
<keyword evidence="9 13" id="KW-1133">Transmembrane helix</keyword>
<dbReference type="GO" id="GO:0005886">
    <property type="term" value="C:plasma membrane"/>
    <property type="evidence" value="ECO:0007669"/>
    <property type="project" value="UniProtKB-SubCell"/>
</dbReference>
<keyword evidence="6 13" id="KW-0812">Transmembrane</keyword>
<evidence type="ECO:0000259" key="14">
    <source>
        <dbReference type="Pfam" id="PF01292"/>
    </source>
</evidence>
<organism evidence="15 16">
    <name type="scientific">Bosea caraganae</name>
    <dbReference type="NCBI Taxonomy" id="2763117"/>
    <lineage>
        <taxon>Bacteria</taxon>
        <taxon>Pseudomonadati</taxon>
        <taxon>Pseudomonadota</taxon>
        <taxon>Alphaproteobacteria</taxon>
        <taxon>Hyphomicrobiales</taxon>
        <taxon>Boseaceae</taxon>
        <taxon>Bosea</taxon>
    </lineage>
</organism>
<accession>A0A370L6L1</accession>
<proteinExistence type="inferred from homology"/>
<name>A0A370L6L1_9HYPH</name>
<evidence type="ECO:0000256" key="6">
    <source>
        <dbReference type="ARBA" id="ARBA00022692"/>
    </source>
</evidence>
<evidence type="ECO:0000256" key="10">
    <source>
        <dbReference type="ARBA" id="ARBA00023004"/>
    </source>
</evidence>
<reference evidence="16" key="1">
    <citation type="submission" date="2018-07" db="EMBL/GenBank/DDBJ databases">
        <authorList>
            <person name="Safronova V.I."/>
            <person name="Chirak E.R."/>
            <person name="Sazanova A.L."/>
        </authorList>
    </citation>
    <scope>NUCLEOTIDE SEQUENCE [LARGE SCALE GENOMIC DNA]</scope>
    <source>
        <strain evidence="16">RCAM04685</strain>
    </source>
</reference>
<feature type="transmembrane region" description="Helical" evidence="13">
    <location>
        <begin position="62"/>
        <end position="80"/>
    </location>
</feature>
<dbReference type="InterPro" id="IPR052168">
    <property type="entry name" value="Cytochrome_b561_oxidase"/>
</dbReference>
<evidence type="ECO:0000256" key="4">
    <source>
        <dbReference type="ARBA" id="ARBA00022475"/>
    </source>
</evidence>